<dbReference type="AlphaFoldDB" id="A0AAV4BH92"/>
<protein>
    <submittedName>
        <fullName evidence="1">Uncharacterized protein</fullName>
    </submittedName>
</protein>
<dbReference type="Proteomes" id="UP000735302">
    <property type="component" value="Unassembled WGS sequence"/>
</dbReference>
<name>A0AAV4BH92_9GAST</name>
<accession>A0AAV4BH92</accession>
<dbReference type="EMBL" id="BLXT01004995">
    <property type="protein sequence ID" value="GFO18968.1"/>
    <property type="molecule type" value="Genomic_DNA"/>
</dbReference>
<gene>
    <name evidence="1" type="ORF">PoB_004547300</name>
</gene>
<comment type="caution">
    <text evidence="1">The sequence shown here is derived from an EMBL/GenBank/DDBJ whole genome shotgun (WGS) entry which is preliminary data.</text>
</comment>
<sequence>MSSKKTGRVAIWPYVGQNLPPAPPKSVFKGANGGARTRARRIPADLRADSLITVPPMPCDQKEELCLESWLRQRCDLEKRHSSSLYINSLHKGSSNHDYAYNKHQT</sequence>
<reference evidence="1 2" key="1">
    <citation type="journal article" date="2021" name="Elife">
        <title>Chloroplast acquisition without the gene transfer in kleptoplastic sea slugs, Plakobranchus ocellatus.</title>
        <authorList>
            <person name="Maeda T."/>
            <person name="Takahashi S."/>
            <person name="Yoshida T."/>
            <person name="Shimamura S."/>
            <person name="Takaki Y."/>
            <person name="Nagai Y."/>
            <person name="Toyoda A."/>
            <person name="Suzuki Y."/>
            <person name="Arimoto A."/>
            <person name="Ishii H."/>
            <person name="Satoh N."/>
            <person name="Nishiyama T."/>
            <person name="Hasebe M."/>
            <person name="Maruyama T."/>
            <person name="Minagawa J."/>
            <person name="Obokata J."/>
            <person name="Shigenobu S."/>
        </authorList>
    </citation>
    <scope>NUCLEOTIDE SEQUENCE [LARGE SCALE GENOMIC DNA]</scope>
</reference>
<proteinExistence type="predicted"/>
<evidence type="ECO:0000313" key="2">
    <source>
        <dbReference type="Proteomes" id="UP000735302"/>
    </source>
</evidence>
<organism evidence="1 2">
    <name type="scientific">Plakobranchus ocellatus</name>
    <dbReference type="NCBI Taxonomy" id="259542"/>
    <lineage>
        <taxon>Eukaryota</taxon>
        <taxon>Metazoa</taxon>
        <taxon>Spiralia</taxon>
        <taxon>Lophotrochozoa</taxon>
        <taxon>Mollusca</taxon>
        <taxon>Gastropoda</taxon>
        <taxon>Heterobranchia</taxon>
        <taxon>Euthyneura</taxon>
        <taxon>Panpulmonata</taxon>
        <taxon>Sacoglossa</taxon>
        <taxon>Placobranchoidea</taxon>
        <taxon>Plakobranchidae</taxon>
        <taxon>Plakobranchus</taxon>
    </lineage>
</organism>
<evidence type="ECO:0000313" key="1">
    <source>
        <dbReference type="EMBL" id="GFO18968.1"/>
    </source>
</evidence>
<keyword evidence="2" id="KW-1185">Reference proteome</keyword>